<evidence type="ECO:0000256" key="4">
    <source>
        <dbReference type="ARBA" id="ARBA00023163"/>
    </source>
</evidence>
<dbReference type="InterPro" id="IPR023772">
    <property type="entry name" value="DNA-bd_HTH_TetR-type_CS"/>
</dbReference>
<dbReference type="PANTHER" id="PTHR30055">
    <property type="entry name" value="HTH-TYPE TRANSCRIPTIONAL REGULATOR RUTR"/>
    <property type="match status" value="1"/>
</dbReference>
<dbReference type="Gene3D" id="1.10.357.10">
    <property type="entry name" value="Tetracycline Repressor, domain 2"/>
    <property type="match status" value="1"/>
</dbReference>
<feature type="domain" description="HTH tetR-type" evidence="6">
    <location>
        <begin position="14"/>
        <end position="74"/>
    </location>
</feature>
<dbReference type="InterPro" id="IPR050109">
    <property type="entry name" value="HTH-type_TetR-like_transc_reg"/>
</dbReference>
<protein>
    <submittedName>
        <fullName evidence="7">TetR family transcriptional regulator</fullName>
    </submittedName>
</protein>
<keyword evidence="3 5" id="KW-0238">DNA-binding</keyword>
<dbReference type="EMBL" id="SNWR01000001">
    <property type="protein sequence ID" value="TDO40177.1"/>
    <property type="molecule type" value="Genomic_DNA"/>
</dbReference>
<evidence type="ECO:0000313" key="7">
    <source>
        <dbReference type="EMBL" id="TDO40177.1"/>
    </source>
</evidence>
<dbReference type="Pfam" id="PF13977">
    <property type="entry name" value="TetR_C_6"/>
    <property type="match status" value="1"/>
</dbReference>
<dbReference type="InterPro" id="IPR009057">
    <property type="entry name" value="Homeodomain-like_sf"/>
</dbReference>
<evidence type="ECO:0000256" key="3">
    <source>
        <dbReference type="ARBA" id="ARBA00023125"/>
    </source>
</evidence>
<evidence type="ECO:0000256" key="1">
    <source>
        <dbReference type="ARBA" id="ARBA00022491"/>
    </source>
</evidence>
<comment type="caution">
    <text evidence="7">The sequence shown here is derived from an EMBL/GenBank/DDBJ whole genome shotgun (WGS) entry which is preliminary data.</text>
</comment>
<dbReference type="Pfam" id="PF00440">
    <property type="entry name" value="TetR_N"/>
    <property type="match status" value="1"/>
</dbReference>
<keyword evidence="8" id="KW-1185">Reference proteome</keyword>
<keyword evidence="1" id="KW-0678">Repressor</keyword>
<dbReference type="PRINTS" id="PR00455">
    <property type="entry name" value="HTHTETR"/>
</dbReference>
<accession>A0A4R6JVC4</accession>
<organism evidence="7 8">
    <name type="scientific">Paractinoplanes brasiliensis</name>
    <dbReference type="NCBI Taxonomy" id="52695"/>
    <lineage>
        <taxon>Bacteria</taxon>
        <taxon>Bacillati</taxon>
        <taxon>Actinomycetota</taxon>
        <taxon>Actinomycetes</taxon>
        <taxon>Micromonosporales</taxon>
        <taxon>Micromonosporaceae</taxon>
        <taxon>Paractinoplanes</taxon>
    </lineage>
</organism>
<dbReference type="PROSITE" id="PS01081">
    <property type="entry name" value="HTH_TETR_1"/>
    <property type="match status" value="1"/>
</dbReference>
<dbReference type="InterPro" id="IPR039538">
    <property type="entry name" value="BetI_C"/>
</dbReference>
<dbReference type="InterPro" id="IPR001647">
    <property type="entry name" value="HTH_TetR"/>
</dbReference>
<dbReference type="AlphaFoldDB" id="A0A4R6JVC4"/>
<dbReference type="PROSITE" id="PS50977">
    <property type="entry name" value="HTH_TETR_2"/>
    <property type="match status" value="1"/>
</dbReference>
<dbReference type="InterPro" id="IPR036271">
    <property type="entry name" value="Tet_transcr_reg_TetR-rel_C_sf"/>
</dbReference>
<reference evidence="7 8" key="1">
    <citation type="submission" date="2019-03" db="EMBL/GenBank/DDBJ databases">
        <title>Sequencing the genomes of 1000 actinobacteria strains.</title>
        <authorList>
            <person name="Klenk H.-P."/>
        </authorList>
    </citation>
    <scope>NUCLEOTIDE SEQUENCE [LARGE SCALE GENOMIC DNA]</scope>
    <source>
        <strain evidence="7 8">DSM 43805</strain>
    </source>
</reference>
<dbReference type="GO" id="GO:0000976">
    <property type="term" value="F:transcription cis-regulatory region binding"/>
    <property type="evidence" value="ECO:0007669"/>
    <property type="project" value="TreeGrafter"/>
</dbReference>
<dbReference type="SUPFAM" id="SSF46689">
    <property type="entry name" value="Homeodomain-like"/>
    <property type="match status" value="1"/>
</dbReference>
<evidence type="ECO:0000256" key="5">
    <source>
        <dbReference type="PROSITE-ProRule" id="PRU00335"/>
    </source>
</evidence>
<evidence type="ECO:0000259" key="6">
    <source>
        <dbReference type="PROSITE" id="PS50977"/>
    </source>
</evidence>
<keyword evidence="4" id="KW-0804">Transcription</keyword>
<dbReference type="GO" id="GO:0003700">
    <property type="term" value="F:DNA-binding transcription factor activity"/>
    <property type="evidence" value="ECO:0007669"/>
    <property type="project" value="TreeGrafter"/>
</dbReference>
<keyword evidence="2" id="KW-0805">Transcription regulation</keyword>
<dbReference type="Proteomes" id="UP000294901">
    <property type="component" value="Unassembled WGS sequence"/>
</dbReference>
<dbReference type="PANTHER" id="PTHR30055:SF229">
    <property type="entry name" value="HTH-TYPE TRANSCRIPTIONAL REPRESSOR RV1474C"/>
    <property type="match status" value="1"/>
</dbReference>
<dbReference type="SUPFAM" id="SSF48498">
    <property type="entry name" value="Tetracyclin repressor-like, C-terminal domain"/>
    <property type="match status" value="1"/>
</dbReference>
<feature type="DNA-binding region" description="H-T-H motif" evidence="5">
    <location>
        <begin position="37"/>
        <end position="56"/>
    </location>
</feature>
<evidence type="ECO:0000256" key="2">
    <source>
        <dbReference type="ARBA" id="ARBA00023015"/>
    </source>
</evidence>
<name>A0A4R6JVC4_9ACTN</name>
<sequence length="198" mass="21476">MMWGVPRVSEDHLTARREQILAAARACFLRKGLHNTSMQDLIKEAGLSVGAVYRYFKSKDEIIAAIADGVVGGIQAAIDRIASRRLSLLESLRLLLDVIDAQTGPGGALPIALHIWSEAMIDPAIRTIAHDRYSALRGSVRVLVEHAVESGELPPETDVDDVAGAVFALLPGYALQRLLLGNPDKESFLRGVRTLYGP</sequence>
<proteinExistence type="predicted"/>
<gene>
    <name evidence="7" type="ORF">C8E87_3887</name>
</gene>
<evidence type="ECO:0000313" key="8">
    <source>
        <dbReference type="Proteomes" id="UP000294901"/>
    </source>
</evidence>